<gene>
    <name evidence="7" type="ORF">GCM10022212_04080</name>
</gene>
<evidence type="ECO:0000256" key="2">
    <source>
        <dbReference type="ARBA" id="ARBA00005695"/>
    </source>
</evidence>
<proteinExistence type="inferred from homology"/>
<accession>A0ABP7SLG0</accession>
<comment type="caution">
    <text evidence="7">The sequence shown here is derived from an EMBL/GenBank/DDBJ whole genome shotgun (WGS) entry which is preliminary data.</text>
</comment>
<reference evidence="8" key="1">
    <citation type="journal article" date="2019" name="Int. J. Syst. Evol. Microbiol.">
        <title>The Global Catalogue of Microorganisms (GCM) 10K type strain sequencing project: providing services to taxonomists for standard genome sequencing and annotation.</title>
        <authorList>
            <consortium name="The Broad Institute Genomics Platform"/>
            <consortium name="The Broad Institute Genome Sequencing Center for Infectious Disease"/>
            <person name="Wu L."/>
            <person name="Ma J."/>
        </authorList>
    </citation>
    <scope>NUCLEOTIDE SEQUENCE [LARGE SCALE GENOMIC DNA]</scope>
    <source>
        <strain evidence="8">JCM 16673</strain>
    </source>
</reference>
<dbReference type="InterPro" id="IPR030678">
    <property type="entry name" value="Peptide/Ni-bd"/>
</dbReference>
<feature type="domain" description="Solute-binding protein family 5" evidence="6">
    <location>
        <begin position="74"/>
        <end position="505"/>
    </location>
</feature>
<protein>
    <submittedName>
        <fullName evidence="7">ABC transporter substrate-binding protein</fullName>
    </submittedName>
</protein>
<dbReference type="Proteomes" id="UP001501353">
    <property type="component" value="Unassembled WGS sequence"/>
</dbReference>
<dbReference type="Gene3D" id="3.40.190.10">
    <property type="entry name" value="Periplasmic binding protein-like II"/>
    <property type="match status" value="1"/>
</dbReference>
<dbReference type="SUPFAM" id="SSF53850">
    <property type="entry name" value="Periplasmic binding protein-like II"/>
    <property type="match status" value="1"/>
</dbReference>
<name>A0ABP7SLG0_9BURK</name>
<dbReference type="PANTHER" id="PTHR30290:SF10">
    <property type="entry name" value="PERIPLASMIC OLIGOPEPTIDE-BINDING PROTEIN-RELATED"/>
    <property type="match status" value="1"/>
</dbReference>
<dbReference type="Pfam" id="PF00496">
    <property type="entry name" value="SBP_bac_5"/>
    <property type="match status" value="1"/>
</dbReference>
<evidence type="ECO:0000256" key="5">
    <source>
        <dbReference type="SAM" id="SignalP"/>
    </source>
</evidence>
<dbReference type="InterPro" id="IPR039424">
    <property type="entry name" value="SBP_5"/>
</dbReference>
<dbReference type="CDD" id="cd08505">
    <property type="entry name" value="PBP2_NikA_DppA_OppA_like_18"/>
    <property type="match status" value="1"/>
</dbReference>
<evidence type="ECO:0000256" key="4">
    <source>
        <dbReference type="ARBA" id="ARBA00022729"/>
    </source>
</evidence>
<dbReference type="InterPro" id="IPR000914">
    <property type="entry name" value="SBP_5_dom"/>
</dbReference>
<keyword evidence="8" id="KW-1185">Reference proteome</keyword>
<comment type="similarity">
    <text evidence="2">Belongs to the bacterial solute-binding protein 5 family.</text>
</comment>
<dbReference type="PIRSF" id="PIRSF002741">
    <property type="entry name" value="MppA"/>
    <property type="match status" value="1"/>
</dbReference>
<organism evidence="7 8">
    <name type="scientific">Actimicrobium antarcticum</name>
    <dbReference type="NCBI Taxonomy" id="1051899"/>
    <lineage>
        <taxon>Bacteria</taxon>
        <taxon>Pseudomonadati</taxon>
        <taxon>Pseudomonadota</taxon>
        <taxon>Betaproteobacteria</taxon>
        <taxon>Burkholderiales</taxon>
        <taxon>Oxalobacteraceae</taxon>
        <taxon>Actimicrobium</taxon>
    </lineage>
</organism>
<dbReference type="PANTHER" id="PTHR30290">
    <property type="entry name" value="PERIPLASMIC BINDING COMPONENT OF ABC TRANSPORTER"/>
    <property type="match status" value="1"/>
</dbReference>
<keyword evidence="4 5" id="KW-0732">Signal</keyword>
<evidence type="ECO:0000313" key="8">
    <source>
        <dbReference type="Proteomes" id="UP001501353"/>
    </source>
</evidence>
<comment type="subcellular location">
    <subcellularLocation>
        <location evidence="1">Cell envelope</location>
    </subcellularLocation>
</comment>
<sequence length="595" mass="66605">MWKFVLQGCIAALLVSSAAQAVSPADPDKVIRVAFPAADDGFDMVRTQNYYSGFIAETIYETLLTYDYLASPAKLVPKVAEAMPEVTNEGKTYVFRLKKGIHFSDDPAFKGKKRELTAMDFAYSFRRLLDPANRSPSAGLLQGKILGMDSVVAAAKKSGKFDYDAPVAGLQTPDRYTLQIQLTAPDYNFLYVIAYGAMAGSAREVIDAYGAQSGQHPVGTGAYMLDKYVPRSKVILVANPDYRGSIWDFQPSADPTDLQLIRDMKGKKMPQVGRVEISVIEEEQARWLAFQDKQIDIDWIPQLASRTALDGDKLKPAFAAQNIRLQRFIEPAISYTFFNMHDPIVGGYTIEKNALRRAIAMSYNTAEDVSIIRQDQAVRAQMVMPPGVVGYDPAYRSSIGYDPVLANKLLDRYGYKRGADGYRTLPDGKPLVLRINREASVIYQELAELWKRGLDTIGIRAEHPVSNFADNLKSATKCELMMWGGAWSVDYPDGENFMQLLYGPNAHQGNNGCYESPAYDALYRKAISLPPGPERTGLYAQMNRQMEADTAWVLQVLRIRNWVSRPWVQGFKKHPLIHAGWEYLDVDKRMASEAR</sequence>
<evidence type="ECO:0000313" key="7">
    <source>
        <dbReference type="EMBL" id="GAA4013297.1"/>
    </source>
</evidence>
<keyword evidence="3" id="KW-0813">Transport</keyword>
<dbReference type="EMBL" id="BAAAZE010000003">
    <property type="protein sequence ID" value="GAA4013297.1"/>
    <property type="molecule type" value="Genomic_DNA"/>
</dbReference>
<feature type="signal peptide" evidence="5">
    <location>
        <begin position="1"/>
        <end position="21"/>
    </location>
</feature>
<dbReference type="RefSeq" id="WP_344761557.1">
    <property type="nucleotide sequence ID" value="NZ_BAAAZE010000003.1"/>
</dbReference>
<feature type="chain" id="PRO_5047398402" evidence="5">
    <location>
        <begin position="22"/>
        <end position="595"/>
    </location>
</feature>
<dbReference type="Gene3D" id="3.10.105.10">
    <property type="entry name" value="Dipeptide-binding Protein, Domain 3"/>
    <property type="match status" value="1"/>
</dbReference>
<evidence type="ECO:0000259" key="6">
    <source>
        <dbReference type="Pfam" id="PF00496"/>
    </source>
</evidence>
<evidence type="ECO:0000256" key="1">
    <source>
        <dbReference type="ARBA" id="ARBA00004196"/>
    </source>
</evidence>
<evidence type="ECO:0000256" key="3">
    <source>
        <dbReference type="ARBA" id="ARBA00022448"/>
    </source>
</evidence>